<dbReference type="SMART" id="SM00355">
    <property type="entry name" value="ZnF_C2H2"/>
    <property type="match status" value="6"/>
</dbReference>
<dbReference type="Gene3D" id="3.30.160.60">
    <property type="entry name" value="Classic Zinc Finger"/>
    <property type="match status" value="4"/>
</dbReference>
<evidence type="ECO:0000256" key="5">
    <source>
        <dbReference type="PROSITE-ProRule" id="PRU00042"/>
    </source>
</evidence>
<keyword evidence="4" id="KW-0862">Zinc</keyword>
<dbReference type="RefSeq" id="XP_028155477.1">
    <property type="nucleotide sequence ID" value="XM_028299676.1"/>
</dbReference>
<dbReference type="GeneID" id="114349336"/>
<dbReference type="EnsemblMetazoa" id="XM_028299676.2">
    <property type="protein sequence ID" value="XP_028155477.1"/>
    <property type="gene ID" value="LOC114349336"/>
</dbReference>
<feature type="domain" description="C2H2-type" evidence="6">
    <location>
        <begin position="175"/>
        <end position="202"/>
    </location>
</feature>
<feature type="domain" description="C2H2-type" evidence="6">
    <location>
        <begin position="203"/>
        <end position="231"/>
    </location>
</feature>
<reference evidence="9" key="1">
    <citation type="submission" date="2025-04" db="UniProtKB">
        <authorList>
            <consortium name="RefSeq"/>
        </authorList>
    </citation>
    <scope>IDENTIFICATION</scope>
    <source>
        <tissue evidence="9">Whole insect</tissue>
    </source>
</reference>
<evidence type="ECO:0000313" key="9">
    <source>
        <dbReference type="RefSeq" id="XP_028155477.1"/>
    </source>
</evidence>
<dbReference type="KEGG" id="dvv:114349336"/>
<dbReference type="Pfam" id="PF12874">
    <property type="entry name" value="zf-met"/>
    <property type="match status" value="2"/>
</dbReference>
<dbReference type="OrthoDB" id="3838338at2759"/>
<dbReference type="AlphaFoldDB" id="A0A6P7H9Z7"/>
<keyword evidence="3 5" id="KW-0863">Zinc-finger</keyword>
<dbReference type="Proteomes" id="UP001652700">
    <property type="component" value="Unplaced"/>
</dbReference>
<feature type="domain" description="C2H2-type" evidence="6">
    <location>
        <begin position="117"/>
        <end position="144"/>
    </location>
</feature>
<accession>A0A6P7H9Z7</accession>
<sequence>MENEDETTSANKSDTFEDLNLILTNTFRTEDFDATEEFLSKCRSVHACRVCDEVFRSRYDLKKHMTQSYDCRIKKIFRCTECQQTFPNVGKFQLHLVSHSQENESEGEQASEDVPSAVCELCGKDFESNSLRKKHIDSHFEQRGSVLCPQCGKCISSKEMYMRHRYVHGKAKEKIECKICNRYFTSAMALKNHLYTHTKEKTFECCFCKKLFASKNSLRSHIKLKHFKPDDRALQVKEETVT</sequence>
<evidence type="ECO:0000256" key="2">
    <source>
        <dbReference type="ARBA" id="ARBA00022737"/>
    </source>
</evidence>
<dbReference type="InParanoid" id="A0A6P7H9Z7"/>
<dbReference type="PROSITE" id="PS50157">
    <property type="entry name" value="ZINC_FINGER_C2H2_2"/>
    <property type="match status" value="5"/>
</dbReference>
<dbReference type="PROSITE" id="PS00028">
    <property type="entry name" value="ZINC_FINGER_C2H2_1"/>
    <property type="match status" value="5"/>
</dbReference>
<evidence type="ECO:0000256" key="1">
    <source>
        <dbReference type="ARBA" id="ARBA00022723"/>
    </source>
</evidence>
<keyword evidence="2" id="KW-0677">Repeat</keyword>
<gene>
    <name evidence="9" type="primary">LOC114349336</name>
</gene>
<dbReference type="PANTHER" id="PTHR24379">
    <property type="entry name" value="KRAB AND ZINC FINGER DOMAIN-CONTAINING"/>
    <property type="match status" value="1"/>
</dbReference>
<evidence type="ECO:0000256" key="4">
    <source>
        <dbReference type="ARBA" id="ARBA00022833"/>
    </source>
</evidence>
<evidence type="ECO:0000313" key="7">
    <source>
        <dbReference type="EnsemblMetazoa" id="XP_028155477.1"/>
    </source>
</evidence>
<evidence type="ECO:0000313" key="8">
    <source>
        <dbReference type="Proteomes" id="UP001652700"/>
    </source>
</evidence>
<dbReference type="PANTHER" id="PTHR24379:SF121">
    <property type="entry name" value="C2H2-TYPE DOMAIN-CONTAINING PROTEIN"/>
    <property type="match status" value="1"/>
</dbReference>
<dbReference type="GO" id="GO:0008270">
    <property type="term" value="F:zinc ion binding"/>
    <property type="evidence" value="ECO:0007669"/>
    <property type="project" value="UniProtKB-KW"/>
</dbReference>
<dbReference type="InterPro" id="IPR013087">
    <property type="entry name" value="Znf_C2H2_type"/>
</dbReference>
<keyword evidence="8" id="KW-1185">Reference proteome</keyword>
<evidence type="ECO:0000259" key="6">
    <source>
        <dbReference type="PROSITE" id="PS50157"/>
    </source>
</evidence>
<organism evidence="9">
    <name type="scientific">Diabrotica virgifera virgifera</name>
    <name type="common">western corn rootworm</name>
    <dbReference type="NCBI Taxonomy" id="50390"/>
    <lineage>
        <taxon>Eukaryota</taxon>
        <taxon>Metazoa</taxon>
        <taxon>Ecdysozoa</taxon>
        <taxon>Arthropoda</taxon>
        <taxon>Hexapoda</taxon>
        <taxon>Insecta</taxon>
        <taxon>Pterygota</taxon>
        <taxon>Neoptera</taxon>
        <taxon>Endopterygota</taxon>
        <taxon>Coleoptera</taxon>
        <taxon>Polyphaga</taxon>
        <taxon>Cucujiformia</taxon>
        <taxon>Chrysomeloidea</taxon>
        <taxon>Chrysomelidae</taxon>
        <taxon>Galerucinae</taxon>
        <taxon>Diabroticina</taxon>
        <taxon>Diabroticites</taxon>
        <taxon>Diabrotica</taxon>
    </lineage>
</organism>
<feature type="domain" description="C2H2-type" evidence="6">
    <location>
        <begin position="146"/>
        <end position="173"/>
    </location>
</feature>
<feature type="domain" description="C2H2-type" evidence="6">
    <location>
        <begin position="77"/>
        <end position="104"/>
    </location>
</feature>
<proteinExistence type="predicted"/>
<evidence type="ECO:0000256" key="3">
    <source>
        <dbReference type="ARBA" id="ARBA00022771"/>
    </source>
</evidence>
<name>A0A6P7H9Z7_DIAVI</name>
<reference evidence="7" key="2">
    <citation type="submission" date="2025-05" db="UniProtKB">
        <authorList>
            <consortium name="EnsemblMetazoa"/>
        </authorList>
    </citation>
    <scope>IDENTIFICATION</scope>
</reference>
<dbReference type="SUPFAM" id="SSF57667">
    <property type="entry name" value="beta-beta-alpha zinc fingers"/>
    <property type="match status" value="3"/>
</dbReference>
<dbReference type="InterPro" id="IPR036236">
    <property type="entry name" value="Znf_C2H2_sf"/>
</dbReference>
<keyword evidence="1" id="KW-0479">Metal-binding</keyword>
<protein>
    <submittedName>
        <fullName evidence="9">Gastrula zinc finger protein XlCGF29.1-like</fullName>
    </submittedName>
</protein>
<dbReference type="Pfam" id="PF00096">
    <property type="entry name" value="zf-C2H2"/>
    <property type="match status" value="3"/>
</dbReference>